<dbReference type="Proteomes" id="UP001642484">
    <property type="component" value="Unassembled WGS sequence"/>
</dbReference>
<dbReference type="EMBL" id="CAXAMN010002658">
    <property type="protein sequence ID" value="CAK9000616.1"/>
    <property type="molecule type" value="Genomic_DNA"/>
</dbReference>
<reference evidence="1 2" key="1">
    <citation type="submission" date="2024-02" db="EMBL/GenBank/DDBJ databases">
        <authorList>
            <person name="Chen Y."/>
            <person name="Shah S."/>
            <person name="Dougan E. K."/>
            <person name="Thang M."/>
            <person name="Chan C."/>
        </authorList>
    </citation>
    <scope>NUCLEOTIDE SEQUENCE [LARGE SCALE GENOMIC DNA]</scope>
</reference>
<keyword evidence="2" id="KW-1185">Reference proteome</keyword>
<evidence type="ECO:0000313" key="1">
    <source>
        <dbReference type="EMBL" id="CAK9000616.1"/>
    </source>
</evidence>
<evidence type="ECO:0000313" key="2">
    <source>
        <dbReference type="Proteomes" id="UP001642484"/>
    </source>
</evidence>
<organism evidence="1 2">
    <name type="scientific">Durusdinium trenchii</name>
    <dbReference type="NCBI Taxonomy" id="1381693"/>
    <lineage>
        <taxon>Eukaryota</taxon>
        <taxon>Sar</taxon>
        <taxon>Alveolata</taxon>
        <taxon>Dinophyceae</taxon>
        <taxon>Suessiales</taxon>
        <taxon>Symbiodiniaceae</taxon>
        <taxon>Durusdinium</taxon>
    </lineage>
</organism>
<sequence length="843" mass="95397">MAFKTFQTLRQRIEAVKKHCRTQPEKLMRRDTYQKIMLYYVETAVKGTFKRASSIQVNQRARLQIEGLAMPLSLDGAPGHTPACGDSAGDVHVEDLTKDEGVEDQAGKLRKKLGIPELDPDALPSANLNKYLQALAKRISTTATMADKFRDAQKQTDVQQRLGKALRDSVTDLETVHTDLAKEYSAGVVKGFTKEDECRLKTLIDNAHEKASNSLSLEARARPFAPKVPAATLSGFAAAARKELGGPELSTSSSSKNACRNAHAFIRKWGLSWQIPFSYIDYGDLKVPYLSPQSFMKFLLNRAPELVLGGQEISTGQQSLKKFWDTHESFHPTHAVYQLQQPERTRGNTLVLQLHGDEGRGLKKGNTCVIMVETVLGLDSFQSSSKRQSRACEDCCLSEKSAKRCRLASGFRECSTSVSSDDCPTHMQTNYKLHSYLTRFVLVVLPNRLSKDKNLLNLIFIRLTEDFKELFEKGVATQSGRWFGALLGFKGDLKWYEKIASLDRCFNRQLKLDAHMCHECLAGAPTLPFETISHHPAWEETIYSQRPWSFPPPWESIPFNVDNQNPKPEMILRRDVFHNFKLGVLRDFTASAILLLCHLKYFHETKTRGSGISNKIDVLLERAYHHFRLYCDTSKRYPALHSFTPIFFNRTKSTDYPWMNAKGSDIVLVVAWLRVFVAGLLLNPLAEDHKHVLAAIQEGAAAVENFHGILYTHGIFLHKECGARLHQELHTALNCYNKLAFHSLYGYSFCGFSMKSKFHGMCHTKRDLLVDLESATSAYVISPLCFACEGNEDTIGRISRLSRRVSPRIPSKRTLELYLVKAKMVYDRYRKQRKINGQGTPKK</sequence>
<name>A0ABP0IDF6_9DINO</name>
<protein>
    <submittedName>
        <fullName evidence="1">Uncharacterized protein</fullName>
    </submittedName>
</protein>
<gene>
    <name evidence="1" type="ORF">CCMP2556_LOCUS6132</name>
</gene>
<proteinExistence type="predicted"/>
<comment type="caution">
    <text evidence="1">The sequence shown here is derived from an EMBL/GenBank/DDBJ whole genome shotgun (WGS) entry which is preliminary data.</text>
</comment>
<accession>A0ABP0IDF6</accession>